<dbReference type="InterPro" id="IPR002938">
    <property type="entry name" value="FAD-bd"/>
</dbReference>
<dbReference type="InterPro" id="IPR010451">
    <property type="entry name" value="Acetoacetate_decarboxylase"/>
</dbReference>
<keyword evidence="5" id="KW-0503">Monooxygenase</keyword>
<dbReference type="GO" id="GO:0016829">
    <property type="term" value="F:lyase activity"/>
    <property type="evidence" value="ECO:0007669"/>
    <property type="project" value="InterPro"/>
</dbReference>
<evidence type="ECO:0000313" key="9">
    <source>
        <dbReference type="Proteomes" id="UP000664132"/>
    </source>
</evidence>
<dbReference type="SUPFAM" id="SSF51905">
    <property type="entry name" value="FAD/NAD(P)-binding domain"/>
    <property type="match status" value="1"/>
</dbReference>
<dbReference type="SUPFAM" id="SSF54373">
    <property type="entry name" value="FAD-linked reductases, C-terminal domain"/>
    <property type="match status" value="1"/>
</dbReference>
<evidence type="ECO:0000256" key="6">
    <source>
        <dbReference type="SAM" id="MobiDB-lite"/>
    </source>
</evidence>
<dbReference type="InterPro" id="IPR023375">
    <property type="entry name" value="ADC_dom_sf"/>
</dbReference>
<dbReference type="InterPro" id="IPR036188">
    <property type="entry name" value="FAD/NAD-bd_sf"/>
</dbReference>
<keyword evidence="9" id="KW-1185">Reference proteome</keyword>
<dbReference type="Pfam" id="PF01494">
    <property type="entry name" value="FAD_binding_3"/>
    <property type="match status" value="1"/>
</dbReference>
<sequence>MATKFYNPENNTMANGRSQSLVNGHANGVNGTSGPKPLDIAIIGAGIGGLSAAIGLRKNGHKVSLYEQSQFASETGAAIHLAPNSNGLLRRHGIMAEDFGAVEMCRLAEYDSKGIETRKVDLQEQNKMWQHPWMLVHRVRLHDRLKLVATGKDGQGTPAELHLSSKVVEVDPENASFVLESGEKVHADLILGADGIYSKTRQFVSGHPSNLFGSGKAAFRFLICRKTACEDPQIAKLLENDNELVIWYGTDRRVVVYPCDNNELLNFVCIHPEAESQGGSTEWNKQGSLEQLLNVYQDFDPKLLALFQKADPDSLKVWKLLDMEVLPTWVKGKLAILGDAAHPFLPHQGQGGGVAMEDATTLSVVLPLGTTPEEIPERLQLYEKIRYERANNIQEYSRQAGKDFVDGKPTVDMMKYTAYNFGFDEYDNSTNIFTKWRRNKNPNVYWRMPVAFGPAPGPRQDIWGNPRPSLQQTFLTASIKFKTSRTFLQNLFPTESFKFKSPGSVAYASFSTTTLGNMTWLGGGGYNHFGLYIHGVQYTKKDGSTIDGTYMPLLFESLTDPIVSGRDELGMPKVYCAIDIHRRASSYRMAASWQGAKFCDFTLEGLQIVDPSAEKGTIGGEADYGILVHRYIPAVGREMKGKADAEYSVVVPHEEESKVVPSTVKKVEKPTRASVKFDSLDTEALPTLHHIVSVLADIPIYEVVGSKIVEGTGVPDVSSARRIE</sequence>
<dbReference type="PRINTS" id="PR00420">
    <property type="entry name" value="RNGMNOXGNASE"/>
</dbReference>
<dbReference type="Gene3D" id="2.40.400.10">
    <property type="entry name" value="Acetoacetate decarboxylase-like"/>
    <property type="match status" value="1"/>
</dbReference>
<comment type="caution">
    <text evidence="8">The sequence shown here is derived from an EMBL/GenBank/DDBJ whole genome shotgun (WGS) entry which is preliminary data.</text>
</comment>
<proteinExistence type="inferred from homology"/>
<feature type="domain" description="FAD-binding" evidence="7">
    <location>
        <begin position="39"/>
        <end position="393"/>
    </location>
</feature>
<dbReference type="GO" id="GO:0071949">
    <property type="term" value="F:FAD binding"/>
    <property type="evidence" value="ECO:0007669"/>
    <property type="project" value="InterPro"/>
</dbReference>
<name>A0A8H7WD28_9HELO</name>
<feature type="region of interest" description="Disordered" evidence="6">
    <location>
        <begin position="1"/>
        <end position="30"/>
    </location>
</feature>
<evidence type="ECO:0000313" key="8">
    <source>
        <dbReference type="EMBL" id="KAG4422621.1"/>
    </source>
</evidence>
<dbReference type="EMBL" id="JAFJYH010000046">
    <property type="protein sequence ID" value="KAG4422621.1"/>
    <property type="molecule type" value="Genomic_DNA"/>
</dbReference>
<evidence type="ECO:0000256" key="5">
    <source>
        <dbReference type="ARBA" id="ARBA00023033"/>
    </source>
</evidence>
<keyword evidence="3" id="KW-0274">FAD</keyword>
<reference evidence="8" key="1">
    <citation type="submission" date="2021-02" db="EMBL/GenBank/DDBJ databases">
        <title>Genome sequence Cadophora malorum strain M34.</title>
        <authorList>
            <person name="Stefanovic E."/>
            <person name="Vu D."/>
            <person name="Scully C."/>
            <person name="Dijksterhuis J."/>
            <person name="Roader J."/>
            <person name="Houbraken J."/>
        </authorList>
    </citation>
    <scope>NUCLEOTIDE SEQUENCE</scope>
    <source>
        <strain evidence="8">M34</strain>
    </source>
</reference>
<gene>
    <name evidence="8" type="ORF">IFR04_004242</name>
</gene>
<keyword evidence="2" id="KW-0285">Flavoprotein</keyword>
<dbReference type="AlphaFoldDB" id="A0A8H7WD28"/>
<dbReference type="InterPro" id="IPR050493">
    <property type="entry name" value="FAD-dep_Monooxygenase_BioMet"/>
</dbReference>
<dbReference type="GO" id="GO:0004497">
    <property type="term" value="F:monooxygenase activity"/>
    <property type="evidence" value="ECO:0007669"/>
    <property type="project" value="UniProtKB-KW"/>
</dbReference>
<feature type="compositionally biased region" description="Polar residues" evidence="6">
    <location>
        <begin position="8"/>
        <end position="22"/>
    </location>
</feature>
<evidence type="ECO:0000259" key="7">
    <source>
        <dbReference type="Pfam" id="PF01494"/>
    </source>
</evidence>
<protein>
    <recommendedName>
        <fullName evidence="7">FAD-binding domain-containing protein</fullName>
    </recommendedName>
</protein>
<dbReference type="OrthoDB" id="1047367at2759"/>
<accession>A0A8H7WD28</accession>
<comment type="similarity">
    <text evidence="1">Belongs to the paxM FAD-dependent monooxygenase family.</text>
</comment>
<organism evidence="8 9">
    <name type="scientific">Cadophora malorum</name>
    <dbReference type="NCBI Taxonomy" id="108018"/>
    <lineage>
        <taxon>Eukaryota</taxon>
        <taxon>Fungi</taxon>
        <taxon>Dikarya</taxon>
        <taxon>Ascomycota</taxon>
        <taxon>Pezizomycotina</taxon>
        <taxon>Leotiomycetes</taxon>
        <taxon>Helotiales</taxon>
        <taxon>Ploettnerulaceae</taxon>
        <taxon>Cadophora</taxon>
    </lineage>
</organism>
<dbReference type="Proteomes" id="UP000664132">
    <property type="component" value="Unassembled WGS sequence"/>
</dbReference>
<evidence type="ECO:0000256" key="4">
    <source>
        <dbReference type="ARBA" id="ARBA00023002"/>
    </source>
</evidence>
<dbReference type="PANTHER" id="PTHR13789">
    <property type="entry name" value="MONOOXYGENASE"/>
    <property type="match status" value="1"/>
</dbReference>
<evidence type="ECO:0000256" key="2">
    <source>
        <dbReference type="ARBA" id="ARBA00022630"/>
    </source>
</evidence>
<evidence type="ECO:0000256" key="3">
    <source>
        <dbReference type="ARBA" id="ARBA00022827"/>
    </source>
</evidence>
<keyword evidence="4" id="KW-0560">Oxidoreductase</keyword>
<dbReference type="Gene3D" id="3.50.50.60">
    <property type="entry name" value="FAD/NAD(P)-binding domain"/>
    <property type="match status" value="1"/>
</dbReference>
<dbReference type="SUPFAM" id="SSF160104">
    <property type="entry name" value="Acetoacetate decarboxylase-like"/>
    <property type="match status" value="1"/>
</dbReference>
<evidence type="ECO:0000256" key="1">
    <source>
        <dbReference type="ARBA" id="ARBA00007992"/>
    </source>
</evidence>
<dbReference type="PANTHER" id="PTHR13789:SF261">
    <property type="entry name" value="HYDROXYLASE, PUTATIVE (AFU_ORTHOLOGUE AFUA_7G00590)-RELATED"/>
    <property type="match status" value="1"/>
</dbReference>
<dbReference type="Pfam" id="PF06314">
    <property type="entry name" value="ADC"/>
    <property type="match status" value="1"/>
</dbReference>